<evidence type="ECO:0000256" key="1">
    <source>
        <dbReference type="SAM" id="Phobius"/>
    </source>
</evidence>
<name>A0ABS3QWP0_9ACTN</name>
<evidence type="ECO:0000313" key="3">
    <source>
        <dbReference type="Proteomes" id="UP000666915"/>
    </source>
</evidence>
<evidence type="ECO:0008006" key="4">
    <source>
        <dbReference type="Google" id="ProtNLM"/>
    </source>
</evidence>
<feature type="transmembrane region" description="Helical" evidence="1">
    <location>
        <begin position="210"/>
        <end position="228"/>
    </location>
</feature>
<feature type="transmembrane region" description="Helical" evidence="1">
    <location>
        <begin position="264"/>
        <end position="281"/>
    </location>
</feature>
<gene>
    <name evidence="2" type="ORF">J4557_09885</name>
</gene>
<keyword evidence="1" id="KW-1133">Transmembrane helix</keyword>
<dbReference type="RefSeq" id="WP_208266154.1">
    <property type="nucleotide sequence ID" value="NZ_BAAAGM010000026.1"/>
</dbReference>
<comment type="caution">
    <text evidence="2">The sequence shown here is derived from an EMBL/GenBank/DDBJ whole genome shotgun (WGS) entry which is preliminary data.</text>
</comment>
<protein>
    <recommendedName>
        <fullName evidence="4">Integral membrane protein</fullName>
    </recommendedName>
</protein>
<accession>A0ABS3QWP0</accession>
<dbReference type="Proteomes" id="UP000666915">
    <property type="component" value="Unassembled WGS sequence"/>
</dbReference>
<dbReference type="EMBL" id="JAGEOK010000005">
    <property type="protein sequence ID" value="MBO2437829.1"/>
    <property type="molecule type" value="Genomic_DNA"/>
</dbReference>
<feature type="transmembrane region" description="Helical" evidence="1">
    <location>
        <begin position="182"/>
        <end position="198"/>
    </location>
</feature>
<sequence>MSGALTEGWYRLFLRAFPSGHRAEYGADMIGTLLNGTPRRAPSLRETAGLLSAGFAARARAATAVAWWADGLQLGLLALALANMAYGIADHSSPWWLAASAALVAALLRGWALVALPLALAVALSTGRAMLLGTQATSSPSQILGPANHNWVSLAPYGVLAIGAVALAADRAARRRPLRARPLWWLAIPAASLVLTYMPGNQEYGEIWQLVRAGIESVLLLAGVLATATARSPRWALAAAVYVLPGVASPLFNPPSNAQDTGYWLTLIALLLAMVATAWRPEPVPERRRPR</sequence>
<feature type="transmembrane region" description="Helical" evidence="1">
    <location>
        <begin position="235"/>
        <end position="252"/>
    </location>
</feature>
<keyword evidence="1" id="KW-0812">Transmembrane</keyword>
<reference evidence="2 3" key="1">
    <citation type="submission" date="2021-03" db="EMBL/GenBank/DDBJ databases">
        <authorList>
            <person name="Kanchanasin P."/>
            <person name="Saeng-In P."/>
            <person name="Phongsopitanun W."/>
            <person name="Yuki M."/>
            <person name="Kudo T."/>
            <person name="Ohkuma M."/>
            <person name="Tanasupawat S."/>
        </authorList>
    </citation>
    <scope>NUCLEOTIDE SEQUENCE [LARGE SCALE GENOMIC DNA]</scope>
    <source>
        <strain evidence="2 3">L46</strain>
    </source>
</reference>
<feature type="transmembrane region" description="Helical" evidence="1">
    <location>
        <begin position="95"/>
        <end position="124"/>
    </location>
</feature>
<feature type="transmembrane region" description="Helical" evidence="1">
    <location>
        <begin position="65"/>
        <end position="88"/>
    </location>
</feature>
<evidence type="ECO:0000313" key="2">
    <source>
        <dbReference type="EMBL" id="MBO2437829.1"/>
    </source>
</evidence>
<keyword evidence="3" id="KW-1185">Reference proteome</keyword>
<feature type="transmembrane region" description="Helical" evidence="1">
    <location>
        <begin position="151"/>
        <end position="170"/>
    </location>
</feature>
<keyword evidence="1" id="KW-0472">Membrane</keyword>
<organism evidence="2 3">
    <name type="scientific">Actinomadura nitritigenes</name>
    <dbReference type="NCBI Taxonomy" id="134602"/>
    <lineage>
        <taxon>Bacteria</taxon>
        <taxon>Bacillati</taxon>
        <taxon>Actinomycetota</taxon>
        <taxon>Actinomycetes</taxon>
        <taxon>Streptosporangiales</taxon>
        <taxon>Thermomonosporaceae</taxon>
        <taxon>Actinomadura</taxon>
    </lineage>
</organism>
<proteinExistence type="predicted"/>